<evidence type="ECO:0000259" key="8">
    <source>
        <dbReference type="PROSITE" id="PS52019"/>
    </source>
</evidence>
<dbReference type="InterPro" id="IPR036736">
    <property type="entry name" value="ACP-like_sf"/>
</dbReference>
<evidence type="ECO:0000259" key="7">
    <source>
        <dbReference type="PROSITE" id="PS50075"/>
    </source>
</evidence>
<dbReference type="EMBL" id="CP031320">
    <property type="protein sequence ID" value="AXK32431.1"/>
    <property type="molecule type" value="Genomic_DNA"/>
</dbReference>
<evidence type="ECO:0000256" key="4">
    <source>
        <dbReference type="ARBA" id="ARBA00023268"/>
    </source>
</evidence>
<dbReference type="GO" id="GO:0006633">
    <property type="term" value="P:fatty acid biosynthetic process"/>
    <property type="evidence" value="ECO:0007669"/>
    <property type="project" value="TreeGrafter"/>
</dbReference>
<dbReference type="Gene3D" id="1.10.1200.10">
    <property type="entry name" value="ACP-like"/>
    <property type="match status" value="1"/>
</dbReference>
<dbReference type="InterPro" id="IPR020806">
    <property type="entry name" value="PKS_PP-bd"/>
</dbReference>
<evidence type="ECO:0000256" key="1">
    <source>
        <dbReference type="ARBA" id="ARBA00022450"/>
    </source>
</evidence>
<sequence length="932" mass="96921">MQIHVRVDAPEDGDGTGRRSLTVHSRPADGEREERHAGAHPWTRHAEGFLREFAPADVPAPSRVPDGAWPPAQAEGVPTGDLYTRLATGGLDYGPVFQGLHTAWQQQGVTYAEVSLPEEHHGHADRFGIHPALLDAALHAMTLGDARRPGNEPEPAGADPAADPAPGPSVDPAAGPGVWLPFSWSGVTLHARGATGLRVRMDRTESGSVSLSLTDGSGAPVASVESLAVRRIDPGRLGGAADALGDALFEVDWTALPRAAGGTAEGPLAVLAPLRTGSADGLHARLVDALERTGVPVASHPGLPDLVKAAEAEADTEAEAEAASVPGFVLLPCSAADGTAPVAAAHAATAEVLGLVQDFLAEDRLSASRLVVLTRGAVAASAEGDVRDLAAAAVWGLIRSAQNENPDRLLLVDVDEADASWDALPAALATAVAHGEPQLALREGAAHAPRLVRASPEQQSGHQTEQRTERQAEPVRLDPDGTVLITGGTGTLGTLLARHLVRRYGARHLLLTSRSGPDAPGAAELRAELEESGARATITACDTADRDALARVLDAIPGGRPLTAVFHTAGVLDDATLTSLTPERLHPVLRPKVDAAWHLHDLTRDKDLSAFVLFSSVTATVGSAGQANYAAANTFLDALAHHRHAQGRAATSLAWGLWADTSALTATLDEGNRSRMSRNGVVPMTADEGLALLDASLARTGGPLLVPARMDQVALRAMAGKGLLPVLFRGLVRMPARRAAAGVPLGQRLAGLDEAAQTELLLQTVRTQIAAVLGHASPEAVDPDRAFQDLGFDSLTAVELRNLLNSTTGLRLPATLVFDHPTPAALAAYLRGRVAPDGGPRTASDTLLAELDRLEERLLGLVPDDADHARAAARLQSLAAKLNGSPDAAAGEPSSVTDRIESATADEIFEFIDKGLGRACDMAADSPLAERG</sequence>
<dbReference type="InterPro" id="IPR050091">
    <property type="entry name" value="PKS_NRPS_Biosynth_Enz"/>
</dbReference>
<feature type="domain" description="Carrier" evidence="7">
    <location>
        <begin position="759"/>
        <end position="834"/>
    </location>
</feature>
<evidence type="ECO:0000313" key="10">
    <source>
        <dbReference type="Proteomes" id="UP000254425"/>
    </source>
</evidence>
<dbReference type="InterPro" id="IPR049900">
    <property type="entry name" value="PKS_mFAS_DH"/>
</dbReference>
<dbReference type="FunFam" id="1.10.1200.10:FF:000007">
    <property type="entry name" value="Probable polyketide synthase pks17"/>
    <property type="match status" value="1"/>
</dbReference>
<feature type="compositionally biased region" description="Basic and acidic residues" evidence="6">
    <location>
        <begin position="464"/>
        <end position="474"/>
    </location>
</feature>
<keyword evidence="1" id="KW-0596">Phosphopantetheine</keyword>
<dbReference type="PANTHER" id="PTHR43775">
    <property type="entry name" value="FATTY ACID SYNTHASE"/>
    <property type="match status" value="1"/>
</dbReference>
<dbReference type="CDD" id="cd08956">
    <property type="entry name" value="KR_3_FAS_SDR_x"/>
    <property type="match status" value="1"/>
</dbReference>
<evidence type="ECO:0000256" key="5">
    <source>
        <dbReference type="PROSITE-ProRule" id="PRU01363"/>
    </source>
</evidence>
<dbReference type="GO" id="GO:0017000">
    <property type="term" value="P:antibiotic biosynthetic process"/>
    <property type="evidence" value="ECO:0007669"/>
    <property type="project" value="UniProtKB-ARBA"/>
</dbReference>
<dbReference type="PANTHER" id="PTHR43775:SF51">
    <property type="entry name" value="INACTIVE PHENOLPHTHIOCEROL SYNTHESIS POLYKETIDE SYNTHASE TYPE I PKS1-RELATED"/>
    <property type="match status" value="1"/>
</dbReference>
<dbReference type="Gene3D" id="3.10.129.110">
    <property type="entry name" value="Polyketide synthase dehydratase"/>
    <property type="match status" value="1"/>
</dbReference>
<accession>A0A345XLB5</accession>
<evidence type="ECO:0000256" key="3">
    <source>
        <dbReference type="ARBA" id="ARBA00022679"/>
    </source>
</evidence>
<dbReference type="InterPro" id="IPR049551">
    <property type="entry name" value="PKS_DH_C"/>
</dbReference>
<proteinExistence type="predicted"/>
<dbReference type="Pfam" id="PF00550">
    <property type="entry name" value="PP-binding"/>
    <property type="match status" value="1"/>
</dbReference>
<feature type="region of interest" description="Disordered" evidence="6">
    <location>
        <begin position="449"/>
        <end position="474"/>
    </location>
</feature>
<comment type="caution">
    <text evidence="5">Lacks conserved residue(s) required for the propagation of feature annotation.</text>
</comment>
<feature type="region of interest" description="N-terminal hotdog fold" evidence="5">
    <location>
        <begin position="1"/>
        <end position="57"/>
    </location>
</feature>
<feature type="region of interest" description="Disordered" evidence="6">
    <location>
        <begin position="1"/>
        <end position="42"/>
    </location>
</feature>
<organism evidence="9 10">
    <name type="scientific">Streptomyces armeniacus</name>
    <dbReference type="NCBI Taxonomy" id="83291"/>
    <lineage>
        <taxon>Bacteria</taxon>
        <taxon>Bacillati</taxon>
        <taxon>Actinomycetota</taxon>
        <taxon>Actinomycetes</taxon>
        <taxon>Kitasatosporales</taxon>
        <taxon>Streptomycetaceae</taxon>
        <taxon>Streptomyces</taxon>
    </lineage>
</organism>
<feature type="region of interest" description="C-terminal hotdog fold" evidence="5">
    <location>
        <begin position="74"/>
        <end position="238"/>
    </location>
</feature>
<dbReference type="Pfam" id="PF22953">
    <property type="entry name" value="SpnB_Rossmann"/>
    <property type="match status" value="1"/>
</dbReference>
<evidence type="ECO:0000313" key="9">
    <source>
        <dbReference type="EMBL" id="AXK32431.1"/>
    </source>
</evidence>
<dbReference type="InterPro" id="IPR042104">
    <property type="entry name" value="PKS_dehydratase_sf"/>
</dbReference>
<keyword evidence="4" id="KW-0511">Multifunctional enzyme</keyword>
<dbReference type="SMART" id="SM01294">
    <property type="entry name" value="PKS_PP_betabranch"/>
    <property type="match status" value="1"/>
</dbReference>
<dbReference type="GO" id="GO:0004312">
    <property type="term" value="F:fatty acid synthase activity"/>
    <property type="evidence" value="ECO:0007669"/>
    <property type="project" value="TreeGrafter"/>
</dbReference>
<feature type="domain" description="PKS/mFAS DH" evidence="8">
    <location>
        <begin position="1"/>
        <end position="238"/>
    </location>
</feature>
<gene>
    <name evidence="9" type="ORF">DVA86_06960</name>
</gene>
<reference evidence="9 10" key="1">
    <citation type="submission" date="2018-07" db="EMBL/GenBank/DDBJ databases">
        <title>Draft genome of the type strain Streptomyces armeniacus ATCC 15676.</title>
        <authorList>
            <person name="Labana P."/>
            <person name="Gosse J.T."/>
            <person name="Boddy C.N."/>
        </authorList>
    </citation>
    <scope>NUCLEOTIDE SEQUENCE [LARGE SCALE GENOMIC DNA]</scope>
    <source>
        <strain evidence="9 10">ATCC 15676</strain>
    </source>
</reference>
<feature type="compositionally biased region" description="Basic and acidic residues" evidence="6">
    <location>
        <begin position="26"/>
        <end position="37"/>
    </location>
</feature>
<dbReference type="KEGG" id="sarm:DVA86_06960"/>
<dbReference type="Pfam" id="PF14765">
    <property type="entry name" value="PS-DH"/>
    <property type="match status" value="1"/>
</dbReference>
<feature type="compositionally biased region" description="Low complexity" evidence="6">
    <location>
        <begin position="153"/>
        <end position="162"/>
    </location>
</feature>
<name>A0A345XLB5_9ACTN</name>
<keyword evidence="10" id="KW-1185">Reference proteome</keyword>
<dbReference type="InterPro" id="IPR055123">
    <property type="entry name" value="SpnB-like_Rossmann"/>
</dbReference>
<dbReference type="SMART" id="SM00822">
    <property type="entry name" value="PKS_KR"/>
    <property type="match status" value="1"/>
</dbReference>
<dbReference type="GO" id="GO:0031177">
    <property type="term" value="F:phosphopantetheine binding"/>
    <property type="evidence" value="ECO:0007669"/>
    <property type="project" value="InterPro"/>
</dbReference>
<dbReference type="Proteomes" id="UP000254425">
    <property type="component" value="Chromosome"/>
</dbReference>
<keyword evidence="3" id="KW-0808">Transferase</keyword>
<evidence type="ECO:0000256" key="2">
    <source>
        <dbReference type="ARBA" id="ARBA00022553"/>
    </source>
</evidence>
<dbReference type="InterPro" id="IPR036291">
    <property type="entry name" value="NAD(P)-bd_dom_sf"/>
</dbReference>
<dbReference type="InterPro" id="IPR057326">
    <property type="entry name" value="KR_dom"/>
</dbReference>
<dbReference type="InterPro" id="IPR009081">
    <property type="entry name" value="PP-bd_ACP"/>
</dbReference>
<dbReference type="PROSITE" id="PS50075">
    <property type="entry name" value="CARRIER"/>
    <property type="match status" value="1"/>
</dbReference>
<evidence type="ECO:0000256" key="6">
    <source>
        <dbReference type="SAM" id="MobiDB-lite"/>
    </source>
</evidence>
<feature type="region of interest" description="Disordered" evidence="6">
    <location>
        <begin position="145"/>
        <end position="174"/>
    </location>
</feature>
<dbReference type="PROSITE" id="PS52019">
    <property type="entry name" value="PKS_MFAS_DH"/>
    <property type="match status" value="1"/>
</dbReference>
<dbReference type="PROSITE" id="PS00012">
    <property type="entry name" value="PHOSPHOPANTETHEINE"/>
    <property type="match status" value="1"/>
</dbReference>
<keyword evidence="2" id="KW-0597">Phosphoprotein</keyword>
<protein>
    <submittedName>
        <fullName evidence="9">SDR family NAD(P)-dependent oxidoreductase</fullName>
    </submittedName>
</protein>
<dbReference type="AlphaFoldDB" id="A0A345XLB5"/>
<dbReference type="SUPFAM" id="SSF47336">
    <property type="entry name" value="ACP-like"/>
    <property type="match status" value="1"/>
</dbReference>
<dbReference type="Pfam" id="PF08659">
    <property type="entry name" value="KR"/>
    <property type="match status" value="1"/>
</dbReference>
<dbReference type="InterPro" id="IPR006162">
    <property type="entry name" value="Ppantetheine_attach_site"/>
</dbReference>
<dbReference type="Gene3D" id="3.40.50.720">
    <property type="entry name" value="NAD(P)-binding Rossmann-like Domain"/>
    <property type="match status" value="1"/>
</dbReference>
<dbReference type="SUPFAM" id="SSF51735">
    <property type="entry name" value="NAD(P)-binding Rossmann-fold domains"/>
    <property type="match status" value="2"/>
</dbReference>
<dbReference type="SMART" id="SM00823">
    <property type="entry name" value="PKS_PP"/>
    <property type="match status" value="1"/>
</dbReference>
<dbReference type="InterPro" id="IPR013968">
    <property type="entry name" value="PKS_KR"/>
</dbReference>